<protein>
    <submittedName>
        <fullName evidence="1">Uncharacterized protein</fullName>
    </submittedName>
</protein>
<feature type="non-terminal residue" evidence="1">
    <location>
        <position position="1"/>
    </location>
</feature>
<dbReference type="AlphaFoldDB" id="A0A392UXF9"/>
<reference evidence="1 2" key="1">
    <citation type="journal article" date="2018" name="Front. Plant Sci.">
        <title>Red Clover (Trifolium pratense) and Zigzag Clover (T. medium) - A Picture of Genomic Similarities and Differences.</title>
        <authorList>
            <person name="Dluhosova J."/>
            <person name="Istvanek J."/>
            <person name="Nedelnik J."/>
            <person name="Repkova J."/>
        </authorList>
    </citation>
    <scope>NUCLEOTIDE SEQUENCE [LARGE SCALE GENOMIC DNA]</scope>
    <source>
        <strain evidence="2">cv. 10/8</strain>
        <tissue evidence="1">Leaf</tissue>
    </source>
</reference>
<evidence type="ECO:0000313" key="2">
    <source>
        <dbReference type="Proteomes" id="UP000265520"/>
    </source>
</evidence>
<evidence type="ECO:0000313" key="1">
    <source>
        <dbReference type="EMBL" id="MCI80696.1"/>
    </source>
</evidence>
<sequence>LSSGTATPVSPLVCTALARTPPFLPLLSTAPPRCHPLPRDLSPHHSG</sequence>
<dbReference type="Proteomes" id="UP000265520">
    <property type="component" value="Unassembled WGS sequence"/>
</dbReference>
<organism evidence="1 2">
    <name type="scientific">Trifolium medium</name>
    <dbReference type="NCBI Taxonomy" id="97028"/>
    <lineage>
        <taxon>Eukaryota</taxon>
        <taxon>Viridiplantae</taxon>
        <taxon>Streptophyta</taxon>
        <taxon>Embryophyta</taxon>
        <taxon>Tracheophyta</taxon>
        <taxon>Spermatophyta</taxon>
        <taxon>Magnoliopsida</taxon>
        <taxon>eudicotyledons</taxon>
        <taxon>Gunneridae</taxon>
        <taxon>Pentapetalae</taxon>
        <taxon>rosids</taxon>
        <taxon>fabids</taxon>
        <taxon>Fabales</taxon>
        <taxon>Fabaceae</taxon>
        <taxon>Papilionoideae</taxon>
        <taxon>50 kb inversion clade</taxon>
        <taxon>NPAAA clade</taxon>
        <taxon>Hologalegina</taxon>
        <taxon>IRL clade</taxon>
        <taxon>Trifolieae</taxon>
        <taxon>Trifolium</taxon>
    </lineage>
</organism>
<keyword evidence="2" id="KW-1185">Reference proteome</keyword>
<accession>A0A392UXF9</accession>
<proteinExistence type="predicted"/>
<comment type="caution">
    <text evidence="1">The sequence shown here is derived from an EMBL/GenBank/DDBJ whole genome shotgun (WGS) entry which is preliminary data.</text>
</comment>
<name>A0A392UXF9_9FABA</name>
<dbReference type="EMBL" id="LXQA011001235">
    <property type="protein sequence ID" value="MCI80696.1"/>
    <property type="molecule type" value="Genomic_DNA"/>
</dbReference>